<evidence type="ECO:0000313" key="2">
    <source>
        <dbReference type="EMBL" id="RGN37220.1"/>
    </source>
</evidence>
<dbReference type="AlphaFoldDB" id="A0A3E5BI00"/>
<feature type="chain" id="PRO_5017689089" description="DUF5043 domain-containing protein" evidence="1">
    <location>
        <begin position="19"/>
        <end position="175"/>
    </location>
</feature>
<sequence length="175" mass="20338">MKNIIILFIVVISSITTALGQKTTEHFVYEMQNSGYTYITPKGEVNHVLTKGQAILENDFSYQLPWHDDARVKPFQELIDSGFFSKQRMHELEKSDRTTIEVFFDETGTVSYIHFVIAPKEESLLTDNELYQISQKYKGIIYDMTHVSVVKSETGSKTSFYAYDMFKIPFKDLKY</sequence>
<evidence type="ECO:0000256" key="1">
    <source>
        <dbReference type="SAM" id="SignalP"/>
    </source>
</evidence>
<dbReference type="RefSeq" id="WP_117723744.1">
    <property type="nucleotide sequence ID" value="NZ_QSUL01000004.1"/>
</dbReference>
<organism evidence="2 3">
    <name type="scientific">Bacteroides oleiciplenus</name>
    <dbReference type="NCBI Taxonomy" id="626931"/>
    <lineage>
        <taxon>Bacteria</taxon>
        <taxon>Pseudomonadati</taxon>
        <taxon>Bacteroidota</taxon>
        <taxon>Bacteroidia</taxon>
        <taxon>Bacteroidales</taxon>
        <taxon>Bacteroidaceae</taxon>
        <taxon>Bacteroides</taxon>
    </lineage>
</organism>
<gene>
    <name evidence="2" type="ORF">DXB65_06855</name>
</gene>
<accession>A0A3E5BI00</accession>
<evidence type="ECO:0008006" key="4">
    <source>
        <dbReference type="Google" id="ProtNLM"/>
    </source>
</evidence>
<reference evidence="2 3" key="1">
    <citation type="submission" date="2018-08" db="EMBL/GenBank/DDBJ databases">
        <title>A genome reference for cultivated species of the human gut microbiota.</title>
        <authorList>
            <person name="Zou Y."/>
            <person name="Xue W."/>
            <person name="Luo G."/>
        </authorList>
    </citation>
    <scope>NUCLEOTIDE SEQUENCE [LARGE SCALE GENOMIC DNA]</scope>
    <source>
        <strain evidence="2 3">OM05-15BH</strain>
    </source>
</reference>
<proteinExistence type="predicted"/>
<comment type="caution">
    <text evidence="2">The sequence shown here is derived from an EMBL/GenBank/DDBJ whole genome shotgun (WGS) entry which is preliminary data.</text>
</comment>
<evidence type="ECO:0000313" key="3">
    <source>
        <dbReference type="Proteomes" id="UP000260983"/>
    </source>
</evidence>
<keyword evidence="1" id="KW-0732">Signal</keyword>
<feature type="signal peptide" evidence="1">
    <location>
        <begin position="1"/>
        <end position="18"/>
    </location>
</feature>
<protein>
    <recommendedName>
        <fullName evidence="4">DUF5043 domain-containing protein</fullName>
    </recommendedName>
</protein>
<dbReference type="EMBL" id="QSUL01000004">
    <property type="protein sequence ID" value="RGN37220.1"/>
    <property type="molecule type" value="Genomic_DNA"/>
</dbReference>
<name>A0A3E5BI00_9BACE</name>
<dbReference type="Proteomes" id="UP000260983">
    <property type="component" value="Unassembled WGS sequence"/>
</dbReference>